<dbReference type="RefSeq" id="XP_067920232.1">
    <property type="nucleotide sequence ID" value="XM_068067792.1"/>
</dbReference>
<dbReference type="EMBL" id="MIGC01004099">
    <property type="protein sequence ID" value="PHJ18526.1"/>
    <property type="molecule type" value="Genomic_DNA"/>
</dbReference>
<dbReference type="GO" id="GO:0033615">
    <property type="term" value="P:mitochondrial proton-transporting ATP synthase complex assembly"/>
    <property type="evidence" value="ECO:0007669"/>
    <property type="project" value="TreeGrafter"/>
</dbReference>
<keyword evidence="4" id="KW-0496">Mitochondrion</keyword>
<proteinExistence type="inferred from homology"/>
<evidence type="ECO:0000313" key="7">
    <source>
        <dbReference type="Proteomes" id="UP000221165"/>
    </source>
</evidence>
<dbReference type="InterPro" id="IPR010591">
    <property type="entry name" value="ATP11"/>
</dbReference>
<dbReference type="GeneID" id="94431003"/>
<dbReference type="Proteomes" id="UP000221165">
    <property type="component" value="Unassembled WGS sequence"/>
</dbReference>
<keyword evidence="3" id="KW-0809">Transit peptide</keyword>
<accession>A0A2C6KQ85</accession>
<dbReference type="AlphaFoldDB" id="A0A2C6KQ85"/>
<comment type="caution">
    <text evidence="6">The sequence shown here is derived from an EMBL/GenBank/DDBJ whole genome shotgun (WGS) entry which is preliminary data.</text>
</comment>
<reference evidence="6 7" key="1">
    <citation type="journal article" date="2017" name="Int. J. Parasitol.">
        <title>The genome of the protozoan parasite Cystoisospora suis and a reverse vaccinology approach to identify vaccine candidates.</title>
        <authorList>
            <person name="Palmieri N."/>
            <person name="Shrestha A."/>
            <person name="Ruttkowski B."/>
            <person name="Beck T."/>
            <person name="Vogl C."/>
            <person name="Tomley F."/>
            <person name="Blake D.P."/>
            <person name="Joachim A."/>
        </authorList>
    </citation>
    <scope>NUCLEOTIDE SEQUENCE [LARGE SCALE GENOMIC DNA]</scope>
    <source>
        <strain evidence="6 7">Wien I</strain>
    </source>
</reference>
<evidence type="ECO:0000256" key="5">
    <source>
        <dbReference type="SAM" id="MobiDB-lite"/>
    </source>
</evidence>
<dbReference type="PANTHER" id="PTHR13126:SF0">
    <property type="entry name" value="ATP SYNTHASE MITOCHONDRIAL F1 COMPLEX ASSEMBLY FACTOR 1"/>
    <property type="match status" value="1"/>
</dbReference>
<feature type="compositionally biased region" description="Low complexity" evidence="5">
    <location>
        <begin position="134"/>
        <end position="159"/>
    </location>
</feature>
<comment type="subcellular location">
    <subcellularLocation>
        <location evidence="1">Mitochondrion</location>
    </subcellularLocation>
</comment>
<dbReference type="GO" id="GO:0005739">
    <property type="term" value="C:mitochondrion"/>
    <property type="evidence" value="ECO:0007669"/>
    <property type="project" value="UniProtKB-SubCell"/>
</dbReference>
<sequence length="464" mass="52694">MLDTFNSFSMSSLSFSKLTCFFQKEKVCVAIQAYLLRSVSMNFFAHFTTTRIEMQRNRKIFGLFSSSLTTRLFSSSFRWRNSRFVQNMKGQGDTGIARDFLQKERVSRTELKEFSSTSLESPTSFLNSVHTPYRSASPSSSSSLLSSRSSSSLISSSPSLRLRDSSDLFLHTTRSSSFSFSASSSHPEFRPFLLQHAFSSLASDVRRSRSNAKDLSHVERELRCTYTSKRHFSITYPSCRKLSDVVKLPLLRLKPPTEIASMWNDHFHQNALASTASIRGSMFESLSANSQAAPHFILPLPRLSSSPTERDALTDTGGGSPSFEMFYTQFLSPKICLVTSLQEFQARQNRNAFSQSSVPEGKASRRDTQEASPFLVVTFYDELMKEKDLVLIKGDILRGGYLSKDEATHLISLLLMFYGGDLNLNRWVLEFNMKPREFSFDEFQQTFPSFFYTPLQKSITILDK</sequence>
<dbReference type="PANTHER" id="PTHR13126">
    <property type="entry name" value="CHAPERONE ATP11"/>
    <property type="match status" value="1"/>
</dbReference>
<feature type="region of interest" description="Disordered" evidence="5">
    <location>
        <begin position="133"/>
        <end position="159"/>
    </location>
</feature>
<dbReference type="Pfam" id="PF06644">
    <property type="entry name" value="ATP11"/>
    <property type="match status" value="2"/>
</dbReference>
<protein>
    <submittedName>
        <fullName evidence="6">Atp synthase mitochondrial f1 complex assembly factor 1</fullName>
    </submittedName>
</protein>
<evidence type="ECO:0000256" key="4">
    <source>
        <dbReference type="ARBA" id="ARBA00023128"/>
    </source>
</evidence>
<gene>
    <name evidence="6" type="ORF">CSUI_007647</name>
</gene>
<evidence type="ECO:0000313" key="6">
    <source>
        <dbReference type="EMBL" id="PHJ18526.1"/>
    </source>
</evidence>
<name>A0A2C6KQ85_9APIC</name>
<keyword evidence="7" id="KW-1185">Reference proteome</keyword>
<dbReference type="VEuPathDB" id="ToxoDB:CSUI_007647"/>
<evidence type="ECO:0000256" key="3">
    <source>
        <dbReference type="ARBA" id="ARBA00022946"/>
    </source>
</evidence>
<dbReference type="OrthoDB" id="16535at2759"/>
<evidence type="ECO:0000256" key="1">
    <source>
        <dbReference type="ARBA" id="ARBA00004173"/>
    </source>
</evidence>
<evidence type="ECO:0000256" key="2">
    <source>
        <dbReference type="ARBA" id="ARBA00009116"/>
    </source>
</evidence>
<organism evidence="6 7">
    <name type="scientific">Cystoisospora suis</name>
    <dbReference type="NCBI Taxonomy" id="483139"/>
    <lineage>
        <taxon>Eukaryota</taxon>
        <taxon>Sar</taxon>
        <taxon>Alveolata</taxon>
        <taxon>Apicomplexa</taxon>
        <taxon>Conoidasida</taxon>
        <taxon>Coccidia</taxon>
        <taxon>Eucoccidiorida</taxon>
        <taxon>Eimeriorina</taxon>
        <taxon>Sarcocystidae</taxon>
        <taxon>Cystoisospora</taxon>
    </lineage>
</organism>
<comment type="similarity">
    <text evidence="2">Belongs to the ATP11 family.</text>
</comment>